<proteinExistence type="predicted"/>
<dbReference type="Pfam" id="PF14108">
    <property type="entry name" value="ABA4-like"/>
    <property type="match status" value="1"/>
</dbReference>
<dbReference type="EMBL" id="AP026867">
    <property type="protein sequence ID" value="BDS13125.1"/>
    <property type="molecule type" value="Genomic_DNA"/>
</dbReference>
<dbReference type="AlphaFoldDB" id="A0A915YHG1"/>
<feature type="transmembrane region" description="Helical" evidence="1">
    <location>
        <begin position="6"/>
        <end position="24"/>
    </location>
</feature>
<reference evidence="2" key="1">
    <citation type="submission" date="2022-09" db="EMBL/GenBank/DDBJ databases">
        <title>Aureispira anguillicida sp. nov., isolated from Leptocephalus of Japanese eel Anguilla japonica.</title>
        <authorList>
            <person name="Yuasa K."/>
            <person name="Mekata T."/>
            <person name="Ikunari K."/>
        </authorList>
    </citation>
    <scope>NUCLEOTIDE SEQUENCE</scope>
    <source>
        <strain evidence="2">EL160426</strain>
    </source>
</reference>
<dbReference type="KEGG" id="aup:AsAng_0038530"/>
<feature type="transmembrane region" description="Helical" evidence="1">
    <location>
        <begin position="36"/>
        <end position="52"/>
    </location>
</feature>
<accession>A0A915YHG1</accession>
<organism evidence="2 3">
    <name type="scientific">Aureispira anguillae</name>
    <dbReference type="NCBI Taxonomy" id="2864201"/>
    <lineage>
        <taxon>Bacteria</taxon>
        <taxon>Pseudomonadati</taxon>
        <taxon>Bacteroidota</taxon>
        <taxon>Saprospiria</taxon>
        <taxon>Saprospirales</taxon>
        <taxon>Saprospiraceae</taxon>
        <taxon>Aureispira</taxon>
    </lineage>
</organism>
<dbReference type="PANTHER" id="PTHR34543">
    <property type="entry name" value="PROTEIN ABA DEFICIENT 4, CHLOROPLASTIC"/>
    <property type="match status" value="1"/>
</dbReference>
<dbReference type="RefSeq" id="WP_264788424.1">
    <property type="nucleotide sequence ID" value="NZ_AP026867.1"/>
</dbReference>
<dbReference type="InterPro" id="IPR025461">
    <property type="entry name" value="ABA4-like"/>
</dbReference>
<name>A0A915YHG1_9BACT</name>
<keyword evidence="1" id="KW-0812">Transmembrane</keyword>
<evidence type="ECO:0000313" key="3">
    <source>
        <dbReference type="Proteomes" id="UP001060919"/>
    </source>
</evidence>
<sequence length="144" mass="16589">MDSQLLFKIFNGAILLPWALLLFLPKWKGTQRMIEWKFPVLFLGLAYFVLLINDLGTTGNNGIDFSSLEAIKTAFGRDEVMLIGWIHYLAFDLFVGMWESVDAQKNGLPHYLLVPCLVLTLMYGPLGFVLYWVFRQFFASSKKR</sequence>
<keyword evidence="1" id="KW-1133">Transmembrane helix</keyword>
<feature type="transmembrane region" description="Helical" evidence="1">
    <location>
        <begin position="112"/>
        <end position="134"/>
    </location>
</feature>
<dbReference type="Proteomes" id="UP001060919">
    <property type="component" value="Chromosome"/>
</dbReference>
<dbReference type="PANTHER" id="PTHR34543:SF1">
    <property type="entry name" value="PROTEIN ABA DEFICIENT 4, CHLOROPLASTIC"/>
    <property type="match status" value="1"/>
</dbReference>
<gene>
    <name evidence="2" type="ORF">AsAng_0038530</name>
</gene>
<evidence type="ECO:0000313" key="2">
    <source>
        <dbReference type="EMBL" id="BDS13125.1"/>
    </source>
</evidence>
<protein>
    <submittedName>
        <fullName evidence="2">ABA4-like family protein</fullName>
    </submittedName>
</protein>
<keyword evidence="3" id="KW-1185">Reference proteome</keyword>
<keyword evidence="1" id="KW-0472">Membrane</keyword>
<evidence type="ECO:0000256" key="1">
    <source>
        <dbReference type="SAM" id="Phobius"/>
    </source>
</evidence>